<sequence>MSDSHDRGNLLGRLGFVVVVALLRLFAVLPYALVARFGSAIQWYGSAQRIRNLVQIDSRIDLEDKNAPPTIFLGFHFVSI</sequence>
<organism evidence="3 5">
    <name type="scientific">Pandoraea pulmonicola</name>
    <dbReference type="NCBI Taxonomy" id="93221"/>
    <lineage>
        <taxon>Bacteria</taxon>
        <taxon>Pseudomonadati</taxon>
        <taxon>Pseudomonadota</taxon>
        <taxon>Betaproteobacteria</taxon>
        <taxon>Burkholderiales</taxon>
        <taxon>Burkholderiaceae</taxon>
        <taxon>Pandoraea</taxon>
    </lineage>
</organism>
<keyword evidence="1" id="KW-0812">Transmembrane</keyword>
<evidence type="ECO:0000313" key="5">
    <source>
        <dbReference type="Proteomes" id="UP000254589"/>
    </source>
</evidence>
<accession>A0AAJ4Z851</accession>
<evidence type="ECO:0000256" key="1">
    <source>
        <dbReference type="SAM" id="Phobius"/>
    </source>
</evidence>
<evidence type="ECO:0000313" key="2">
    <source>
        <dbReference type="EMBL" id="APD13475.1"/>
    </source>
</evidence>
<protein>
    <submittedName>
        <fullName evidence="3">Lipid A biosynthesis lauroyl acyltransferase</fullName>
    </submittedName>
</protein>
<dbReference type="Proteomes" id="UP000035086">
    <property type="component" value="Chromosome"/>
</dbReference>
<feature type="transmembrane region" description="Helical" evidence="1">
    <location>
        <begin position="12"/>
        <end position="34"/>
    </location>
</feature>
<reference evidence="2" key="2">
    <citation type="submission" date="2016-11" db="EMBL/GenBank/DDBJ databases">
        <title>Complete Genome Sequencing of Pandoraea pulmonicola DSM 16583.</title>
        <authorList>
            <person name="Chan K.-G."/>
        </authorList>
    </citation>
    <scope>NUCLEOTIDE SEQUENCE</scope>
    <source>
        <strain evidence="2">DSM 16583</strain>
    </source>
</reference>
<evidence type="ECO:0000313" key="3">
    <source>
        <dbReference type="EMBL" id="SUA88584.1"/>
    </source>
</evidence>
<gene>
    <name evidence="3" type="ORF">NCTC13159_00033</name>
    <name evidence="2" type="ORF">RO07_25405</name>
</gene>
<keyword evidence="1" id="KW-0472">Membrane</keyword>
<dbReference type="AlphaFoldDB" id="A0AAJ4Z851"/>
<dbReference type="KEGG" id="ppul:RO07_25405"/>
<keyword evidence="4" id="KW-1185">Reference proteome</keyword>
<reference evidence="3 5" key="3">
    <citation type="submission" date="2018-06" db="EMBL/GenBank/DDBJ databases">
        <authorList>
            <consortium name="Pathogen Informatics"/>
            <person name="Doyle S."/>
        </authorList>
    </citation>
    <scope>NUCLEOTIDE SEQUENCE [LARGE SCALE GENOMIC DNA]</scope>
    <source>
        <strain evidence="3 5">NCTC13159</strain>
    </source>
</reference>
<dbReference type="EMBL" id="UGSJ01000001">
    <property type="protein sequence ID" value="SUA88584.1"/>
    <property type="molecule type" value="Genomic_DNA"/>
</dbReference>
<dbReference type="Proteomes" id="UP000254589">
    <property type="component" value="Unassembled WGS sequence"/>
</dbReference>
<reference evidence="4" key="1">
    <citation type="submission" date="2014-12" db="EMBL/GenBank/DDBJ databases">
        <title>Complete Genome Sequencing of Pandoraea pulmonicola DSM 16583.</title>
        <authorList>
            <person name="Chan K.-G."/>
        </authorList>
    </citation>
    <scope>NUCLEOTIDE SEQUENCE [LARGE SCALE GENOMIC DNA]</scope>
    <source>
        <strain evidence="4">DSM 16583</strain>
    </source>
</reference>
<keyword evidence="1" id="KW-1133">Transmembrane helix</keyword>
<name>A0AAJ4Z851_PANPU</name>
<proteinExistence type="predicted"/>
<dbReference type="GO" id="GO:0016746">
    <property type="term" value="F:acyltransferase activity"/>
    <property type="evidence" value="ECO:0007669"/>
    <property type="project" value="UniProtKB-KW"/>
</dbReference>
<dbReference type="EMBL" id="CP010310">
    <property type="protein sequence ID" value="APD13475.1"/>
    <property type="molecule type" value="Genomic_DNA"/>
</dbReference>
<keyword evidence="3" id="KW-0012">Acyltransferase</keyword>
<evidence type="ECO:0000313" key="4">
    <source>
        <dbReference type="Proteomes" id="UP000035086"/>
    </source>
</evidence>
<keyword evidence="3" id="KW-0808">Transferase</keyword>